<dbReference type="Proteomes" id="UP000290189">
    <property type="component" value="Unassembled WGS sequence"/>
</dbReference>
<feature type="domain" description="LCCL" evidence="2">
    <location>
        <begin position="102"/>
        <end position="166"/>
    </location>
</feature>
<dbReference type="PANTHER" id="PTHR31331">
    <property type="entry name" value="LCCL DOMAIN PROTEIN (AFU_ORTHOLOGUE AFUA_5G08630)"/>
    <property type="match status" value="1"/>
</dbReference>
<dbReference type="InterPro" id="IPR036609">
    <property type="entry name" value="LCCL_sf"/>
</dbReference>
<sequence length="542" mass="58514">MPGAVVLGCDDSDHDVALVGQATQTRWLASRDRRQYLVVAAVIAVNAVVIGLQYYGATVDGAPPDNVLACNSVVAWNVASKCGIGAQDCLPFSSDQWQTARCPAGCVSGYQKLVPIGSSPYRADSGICLSATHSGLIGPLGGCFKFRLSGSAPYFSSSYQNGIQSVEFPAPFPMSYVVEPADSTTLCRDIWVVLLPIVLLLSMAALLAVRVGARTLWIGIVAAGAIYTAGVAYAQIDPVPFARLILNNGTVLGGFSWLLWECGGRHQIGNSIEKRPLHLFLYYIVPYFVFLNIDFLSAISPVLNFGLDYKLSLTSPLLITFLVMLLLLVVVSLAYMVRRIREAGVLRSVGALYLQTLGPIIVIIVLLGLMSPGSVPHYHHYAFALSIWPLASVRLPPNRWTMMMQASLLSLFVNGALRWGLASPLDLVPSNAVNDWRPEPVLSAGVIKNNVASINVSWQGDAVYPVATYSLRLDDVELYRGPDNAFTLASVSTDVRYKHKLVVVEIAPSASPESHGTVYFGFEANGTLVVAKSMDELKKQTS</sequence>
<dbReference type="PROSITE" id="PS50820">
    <property type="entry name" value="LCCL"/>
    <property type="match status" value="1"/>
</dbReference>
<dbReference type="OrthoDB" id="441660at2759"/>
<feature type="transmembrane region" description="Helical" evidence="1">
    <location>
        <begin position="36"/>
        <end position="55"/>
    </location>
</feature>
<evidence type="ECO:0000313" key="5">
    <source>
        <dbReference type="Proteomes" id="UP000039324"/>
    </source>
</evidence>
<feature type="transmembrane region" description="Helical" evidence="1">
    <location>
        <begin position="349"/>
        <end position="372"/>
    </location>
</feature>
<evidence type="ECO:0000313" key="3">
    <source>
        <dbReference type="EMBL" id="CEO94943.1"/>
    </source>
</evidence>
<evidence type="ECO:0000313" key="4">
    <source>
        <dbReference type="EMBL" id="SPQ94274.1"/>
    </source>
</evidence>
<evidence type="ECO:0000259" key="2">
    <source>
        <dbReference type="PROSITE" id="PS50820"/>
    </source>
</evidence>
<dbReference type="Gene3D" id="2.170.130.20">
    <property type="entry name" value="LCCL-like domain"/>
    <property type="match status" value="1"/>
</dbReference>
<evidence type="ECO:0000313" key="6">
    <source>
        <dbReference type="Proteomes" id="UP000290189"/>
    </source>
</evidence>
<accession>A0A0G4IIA8</accession>
<keyword evidence="1" id="KW-1133">Transmembrane helix</keyword>
<dbReference type="SUPFAM" id="SSF69848">
    <property type="entry name" value="LCCL domain"/>
    <property type="match status" value="1"/>
</dbReference>
<gene>
    <name evidence="3" type="ORF">PBRA_003756</name>
    <name evidence="4" type="ORF">PLBR_LOCUS1489</name>
</gene>
<dbReference type="Pfam" id="PF03815">
    <property type="entry name" value="LCCL"/>
    <property type="match status" value="1"/>
</dbReference>
<dbReference type="SMART" id="SM00603">
    <property type="entry name" value="LCCL"/>
    <property type="match status" value="1"/>
</dbReference>
<keyword evidence="4" id="KW-0496">Mitochondrion</keyword>
<dbReference type="EMBL" id="OVEO01000002">
    <property type="protein sequence ID" value="SPQ94274.1"/>
    <property type="molecule type" value="Genomic_DNA"/>
</dbReference>
<dbReference type="EMBL" id="CDSF01000002">
    <property type="protein sequence ID" value="CEO94943.1"/>
    <property type="molecule type" value="Genomic_DNA"/>
</dbReference>
<name>A0A0G4IIA8_PLABS</name>
<dbReference type="InterPro" id="IPR051957">
    <property type="entry name" value="CRISP-LCCL_domain"/>
</dbReference>
<dbReference type="Proteomes" id="UP000039324">
    <property type="component" value="Unassembled WGS sequence"/>
</dbReference>
<organism evidence="3 5">
    <name type="scientific">Plasmodiophora brassicae</name>
    <name type="common">Clubroot disease agent</name>
    <dbReference type="NCBI Taxonomy" id="37360"/>
    <lineage>
        <taxon>Eukaryota</taxon>
        <taxon>Sar</taxon>
        <taxon>Rhizaria</taxon>
        <taxon>Endomyxa</taxon>
        <taxon>Phytomyxea</taxon>
        <taxon>Plasmodiophorida</taxon>
        <taxon>Plasmodiophoridae</taxon>
        <taxon>Plasmodiophora</taxon>
    </lineage>
</organism>
<keyword evidence="1" id="KW-0812">Transmembrane</keyword>
<keyword evidence="5" id="KW-1185">Reference proteome</keyword>
<dbReference type="AlphaFoldDB" id="A0A0G4IIA8"/>
<feature type="transmembrane region" description="Helical" evidence="1">
    <location>
        <begin position="280"/>
        <end position="303"/>
    </location>
</feature>
<dbReference type="OMA" id="YSDFTRA"/>
<geneLocation type="mitochondrion" evidence="4"/>
<feature type="transmembrane region" description="Helical" evidence="1">
    <location>
        <begin position="315"/>
        <end position="337"/>
    </location>
</feature>
<reference evidence="3 5" key="1">
    <citation type="submission" date="2015-02" db="EMBL/GenBank/DDBJ databases">
        <authorList>
            <person name="Chooi Y.-H."/>
        </authorList>
    </citation>
    <scope>NUCLEOTIDE SEQUENCE [LARGE SCALE GENOMIC DNA]</scope>
    <source>
        <strain evidence="3">E3</strain>
    </source>
</reference>
<reference evidence="4 6" key="2">
    <citation type="submission" date="2018-03" db="EMBL/GenBank/DDBJ databases">
        <authorList>
            <person name="Fogelqvist J."/>
        </authorList>
    </citation>
    <scope>NUCLEOTIDE SEQUENCE [LARGE SCALE GENOMIC DNA]</scope>
</reference>
<dbReference type="InterPro" id="IPR004043">
    <property type="entry name" value="LCCL"/>
</dbReference>
<feature type="transmembrane region" description="Helical" evidence="1">
    <location>
        <begin position="190"/>
        <end position="209"/>
    </location>
</feature>
<evidence type="ECO:0000256" key="1">
    <source>
        <dbReference type="SAM" id="Phobius"/>
    </source>
</evidence>
<protein>
    <recommendedName>
        <fullName evidence="2">LCCL domain-containing protein</fullName>
    </recommendedName>
</protein>
<proteinExistence type="predicted"/>
<dbReference type="PANTHER" id="PTHR31331:SF1">
    <property type="entry name" value="CYSTEINE RICH SECRETORY PROTEIN LCCL DOMAIN CONTAINING 2"/>
    <property type="match status" value="1"/>
</dbReference>
<feature type="transmembrane region" description="Helical" evidence="1">
    <location>
        <begin position="241"/>
        <end position="260"/>
    </location>
</feature>
<feature type="transmembrane region" description="Helical" evidence="1">
    <location>
        <begin position="216"/>
        <end position="235"/>
    </location>
</feature>
<keyword evidence="1" id="KW-0472">Membrane</keyword>
<feature type="transmembrane region" description="Helical" evidence="1">
    <location>
        <begin position="378"/>
        <end position="395"/>
    </location>
</feature>